<dbReference type="Proteomes" id="UP000291117">
    <property type="component" value="Unassembled WGS sequence"/>
</dbReference>
<dbReference type="OrthoDB" id="1048241at2"/>
<protein>
    <submittedName>
        <fullName evidence="2">Plasmid transfer protein</fullName>
    </submittedName>
</protein>
<name>A0A4R0NEL0_9SPHI</name>
<keyword evidence="1" id="KW-1133">Transmembrane helix</keyword>
<accession>A0A4R0NEL0</accession>
<sequence length="100" mass="11438">MRIFSVYRGLQKPLVFKGFKGKFIFWGVGWLLCGLVLGALCMVLVNMYFGVLVLATAIGGGLWYTAETQKKGLHSKRRSNGLYLHQSTFNFRKNVKKERF</sequence>
<evidence type="ECO:0000313" key="2">
    <source>
        <dbReference type="EMBL" id="TCC98785.1"/>
    </source>
</evidence>
<evidence type="ECO:0000256" key="1">
    <source>
        <dbReference type="SAM" id="Phobius"/>
    </source>
</evidence>
<gene>
    <name evidence="2" type="ORF">EZ444_05790</name>
</gene>
<feature type="transmembrane region" description="Helical" evidence="1">
    <location>
        <begin position="21"/>
        <end position="40"/>
    </location>
</feature>
<keyword evidence="3" id="KW-1185">Reference proteome</keyword>
<reference evidence="2 3" key="1">
    <citation type="submission" date="2019-02" db="EMBL/GenBank/DDBJ databases">
        <title>Pedobacter sp. RP-3-8 sp. nov., isolated from Arctic soil.</title>
        <authorList>
            <person name="Dahal R.H."/>
        </authorList>
    </citation>
    <scope>NUCLEOTIDE SEQUENCE [LARGE SCALE GENOMIC DNA]</scope>
    <source>
        <strain evidence="2 3">RP-3-8</strain>
    </source>
</reference>
<organism evidence="2 3">
    <name type="scientific">Pedobacter hiemivivus</name>
    <dbReference type="NCBI Taxonomy" id="2530454"/>
    <lineage>
        <taxon>Bacteria</taxon>
        <taxon>Pseudomonadati</taxon>
        <taxon>Bacteroidota</taxon>
        <taxon>Sphingobacteriia</taxon>
        <taxon>Sphingobacteriales</taxon>
        <taxon>Sphingobacteriaceae</taxon>
        <taxon>Pedobacter</taxon>
    </lineage>
</organism>
<keyword evidence="1" id="KW-0812">Transmembrane</keyword>
<feature type="transmembrane region" description="Helical" evidence="1">
    <location>
        <begin position="46"/>
        <end position="66"/>
    </location>
</feature>
<keyword evidence="1" id="KW-0472">Membrane</keyword>
<dbReference type="AlphaFoldDB" id="A0A4R0NEL0"/>
<proteinExistence type="predicted"/>
<evidence type="ECO:0000313" key="3">
    <source>
        <dbReference type="Proteomes" id="UP000291117"/>
    </source>
</evidence>
<dbReference type="RefSeq" id="WP_131607765.1">
    <property type="nucleotide sequence ID" value="NZ_SJSM01000002.1"/>
</dbReference>
<dbReference type="EMBL" id="SJSM01000002">
    <property type="protein sequence ID" value="TCC98785.1"/>
    <property type="molecule type" value="Genomic_DNA"/>
</dbReference>
<comment type="caution">
    <text evidence="2">The sequence shown here is derived from an EMBL/GenBank/DDBJ whole genome shotgun (WGS) entry which is preliminary data.</text>
</comment>